<evidence type="ECO:0008006" key="4">
    <source>
        <dbReference type="Google" id="ProtNLM"/>
    </source>
</evidence>
<sequence>MNWSVHPAKKNIKKTFIALIFIAFFMVAVGFIYGIFWAILGLLILFFSLHSYFFPTRYEITEDKIIINNILGFQKRTLSEFKKVYKGKNGLLLSPFRGRTFLNNFRGVFLLMPEERASIEEFLITRVKEINNITENEQQDINGKSASK</sequence>
<accession>A0A1F4U927</accession>
<dbReference type="AlphaFoldDB" id="A0A1F4U927"/>
<dbReference type="EMBL" id="MEUM01000107">
    <property type="protein sequence ID" value="OGC41411.1"/>
    <property type="molecule type" value="Genomic_DNA"/>
</dbReference>
<comment type="caution">
    <text evidence="2">The sequence shown here is derived from an EMBL/GenBank/DDBJ whole genome shotgun (WGS) entry which is preliminary data.</text>
</comment>
<evidence type="ECO:0000313" key="2">
    <source>
        <dbReference type="EMBL" id="OGC41411.1"/>
    </source>
</evidence>
<feature type="transmembrane region" description="Helical" evidence="1">
    <location>
        <begin position="16"/>
        <end position="49"/>
    </location>
</feature>
<keyword evidence="1" id="KW-0472">Membrane</keyword>
<protein>
    <recommendedName>
        <fullName evidence="4">PH domain-containing protein</fullName>
    </recommendedName>
</protein>
<dbReference type="Proteomes" id="UP000177025">
    <property type="component" value="Unassembled WGS sequence"/>
</dbReference>
<proteinExistence type="predicted"/>
<evidence type="ECO:0000256" key="1">
    <source>
        <dbReference type="SAM" id="Phobius"/>
    </source>
</evidence>
<gene>
    <name evidence="2" type="ORF">A2Y85_02540</name>
</gene>
<organism evidence="2 3">
    <name type="scientific">candidate division WOR-3 bacterium RBG_13_43_14</name>
    <dbReference type="NCBI Taxonomy" id="1802590"/>
    <lineage>
        <taxon>Bacteria</taxon>
        <taxon>Bacteria division WOR-3</taxon>
    </lineage>
</organism>
<keyword evidence="1" id="KW-0812">Transmembrane</keyword>
<evidence type="ECO:0000313" key="3">
    <source>
        <dbReference type="Proteomes" id="UP000177025"/>
    </source>
</evidence>
<name>A0A1F4U927_UNCW3</name>
<keyword evidence="1" id="KW-1133">Transmembrane helix</keyword>
<reference evidence="2 3" key="1">
    <citation type="journal article" date="2016" name="Nat. Commun.">
        <title>Thousands of microbial genomes shed light on interconnected biogeochemical processes in an aquifer system.</title>
        <authorList>
            <person name="Anantharaman K."/>
            <person name="Brown C.T."/>
            <person name="Hug L.A."/>
            <person name="Sharon I."/>
            <person name="Castelle C.J."/>
            <person name="Probst A.J."/>
            <person name="Thomas B.C."/>
            <person name="Singh A."/>
            <person name="Wilkins M.J."/>
            <person name="Karaoz U."/>
            <person name="Brodie E.L."/>
            <person name="Williams K.H."/>
            <person name="Hubbard S.S."/>
            <person name="Banfield J.F."/>
        </authorList>
    </citation>
    <scope>NUCLEOTIDE SEQUENCE [LARGE SCALE GENOMIC DNA]</scope>
</reference>